<sequence>MTLLIASSLFFLLVTPSASISSDYNVLEQCNGSDVLELSFCFIPFIGVDLTKVSQLTRGKALVHLQECRTAEKCVGESSCGRILKADKMVNAFCDALHYFATAFAPCMRKLERNPSVCLAGLPSVFDGFKSETANEDRGRLCKSWKKSMSCIRQEVTTVCGERYWTPIRKIVDRVSRFSLEMRCELSDVNETSVDF</sequence>
<dbReference type="Proteomes" id="UP000835052">
    <property type="component" value="Unassembled WGS sequence"/>
</dbReference>
<evidence type="ECO:0000259" key="2">
    <source>
        <dbReference type="Pfam" id="PF01579"/>
    </source>
</evidence>
<dbReference type="InterPro" id="IPR002542">
    <property type="entry name" value="T20D4.11-like_dom"/>
</dbReference>
<dbReference type="PANTHER" id="PTHR21453">
    <property type="entry name" value="DUF19 DOMAIN-CONTAINING PROTEIN-RELATED-RELATED"/>
    <property type="match status" value="1"/>
</dbReference>
<reference evidence="3" key="1">
    <citation type="submission" date="2020-10" db="EMBL/GenBank/DDBJ databases">
        <authorList>
            <person name="Kikuchi T."/>
        </authorList>
    </citation>
    <scope>NUCLEOTIDE SEQUENCE</scope>
    <source>
        <strain evidence="3">NKZ352</strain>
    </source>
</reference>
<accession>A0A8S1HDU9</accession>
<dbReference type="AlphaFoldDB" id="A0A8S1HDU9"/>
<feature type="chain" id="PRO_5035933006" description="T20D4.11-like domain-containing protein" evidence="1">
    <location>
        <begin position="20"/>
        <end position="196"/>
    </location>
</feature>
<keyword evidence="1" id="KW-0732">Signal</keyword>
<dbReference type="Pfam" id="PF01579">
    <property type="entry name" value="DUF19"/>
    <property type="match status" value="1"/>
</dbReference>
<feature type="domain" description="T20D4.11-like" evidence="2">
    <location>
        <begin position="66"/>
        <end position="177"/>
    </location>
</feature>
<dbReference type="EMBL" id="CAJGYM010000035">
    <property type="protein sequence ID" value="CAD6193415.1"/>
    <property type="molecule type" value="Genomic_DNA"/>
</dbReference>
<dbReference type="PIRSF" id="PIRSF015697">
    <property type="entry name" value="UCP015697"/>
    <property type="match status" value="1"/>
</dbReference>
<comment type="caution">
    <text evidence="3">The sequence shown here is derived from an EMBL/GenBank/DDBJ whole genome shotgun (WGS) entry which is preliminary data.</text>
</comment>
<evidence type="ECO:0000256" key="1">
    <source>
        <dbReference type="SAM" id="SignalP"/>
    </source>
</evidence>
<name>A0A8S1HDU9_9PELO</name>
<evidence type="ECO:0000313" key="3">
    <source>
        <dbReference type="EMBL" id="CAD6193415.1"/>
    </source>
</evidence>
<feature type="signal peptide" evidence="1">
    <location>
        <begin position="1"/>
        <end position="19"/>
    </location>
</feature>
<keyword evidence="4" id="KW-1185">Reference proteome</keyword>
<gene>
    <name evidence="3" type="ORF">CAUJ_LOCUS9334</name>
</gene>
<dbReference type="InterPro" id="IPR016638">
    <property type="entry name" value="UPF0376"/>
</dbReference>
<evidence type="ECO:0000313" key="4">
    <source>
        <dbReference type="Proteomes" id="UP000835052"/>
    </source>
</evidence>
<protein>
    <recommendedName>
        <fullName evidence="2">T20D4.11-like domain-containing protein</fullName>
    </recommendedName>
</protein>
<organism evidence="3 4">
    <name type="scientific">Caenorhabditis auriculariae</name>
    <dbReference type="NCBI Taxonomy" id="2777116"/>
    <lineage>
        <taxon>Eukaryota</taxon>
        <taxon>Metazoa</taxon>
        <taxon>Ecdysozoa</taxon>
        <taxon>Nematoda</taxon>
        <taxon>Chromadorea</taxon>
        <taxon>Rhabditida</taxon>
        <taxon>Rhabditina</taxon>
        <taxon>Rhabditomorpha</taxon>
        <taxon>Rhabditoidea</taxon>
        <taxon>Rhabditidae</taxon>
        <taxon>Peloderinae</taxon>
        <taxon>Caenorhabditis</taxon>
    </lineage>
</organism>
<proteinExistence type="predicted"/>
<dbReference type="PANTHER" id="PTHR21453:SF11">
    <property type="entry name" value="DUF19 DOMAIN-CONTAINING PROTEIN"/>
    <property type="match status" value="1"/>
</dbReference>